<dbReference type="OrthoDB" id="10003767at2759"/>
<dbReference type="Proteomes" id="UP000800035">
    <property type="component" value="Unassembled WGS sequence"/>
</dbReference>
<dbReference type="Pfam" id="PF01636">
    <property type="entry name" value="APH"/>
    <property type="match status" value="1"/>
</dbReference>
<organism evidence="3 4">
    <name type="scientific">Byssothecium circinans</name>
    <dbReference type="NCBI Taxonomy" id="147558"/>
    <lineage>
        <taxon>Eukaryota</taxon>
        <taxon>Fungi</taxon>
        <taxon>Dikarya</taxon>
        <taxon>Ascomycota</taxon>
        <taxon>Pezizomycotina</taxon>
        <taxon>Dothideomycetes</taxon>
        <taxon>Pleosporomycetidae</taxon>
        <taxon>Pleosporales</taxon>
        <taxon>Massarineae</taxon>
        <taxon>Massarinaceae</taxon>
        <taxon>Byssothecium</taxon>
    </lineage>
</organism>
<dbReference type="AlphaFoldDB" id="A0A6A5TJ95"/>
<dbReference type="InterPro" id="IPR011009">
    <property type="entry name" value="Kinase-like_dom_sf"/>
</dbReference>
<dbReference type="InterPro" id="IPR051678">
    <property type="entry name" value="AGP_Transferase"/>
</dbReference>
<feature type="compositionally biased region" description="Low complexity" evidence="1">
    <location>
        <begin position="1"/>
        <end position="22"/>
    </location>
</feature>
<accession>A0A6A5TJ95</accession>
<dbReference type="PANTHER" id="PTHR21310">
    <property type="entry name" value="AMINOGLYCOSIDE PHOSPHOTRANSFERASE-RELATED-RELATED"/>
    <property type="match status" value="1"/>
</dbReference>
<sequence>MSSTSSSPSSCSLASTCSSNDSQIPERYCSSYIPTPSCALHEDLQPKIIQLFQNTWPGTKTAHIRIKKFWPTGGHNRIIRINVKAKTKAKSPRQDTADGVVEHTSGMSGIDITGVQEDKLAPGRYMLRFPYHDKHCWMEYEVAIISFLNTHFPLAPVPKIVNHSLTSENELGLRYMIQTRLPGSTVQDVYRTLNTTQKITFAWDFGCVLKELGSKSWPCSGDLNPNSDVNDPSFLPPDIPSIKPRCSKGELSKIQQPQKPQTTLQYILSTFERQYSRTNESACSPFHASRFPKIATALAELGLLNDEGNYIVHHSLHERNILVDITSSTTARVGGIIDWDSSSFQPAFMQCRPPQWLWGHPFPRSCRDERIRYTQPDAKDKQSIRNAFVWAVGERWMRLAYTPEYRIARVVLLKGINGFEEGECGCQWAKNTLEKWNAMRPEYAVETGCCEKDGKESCFRQYC</sequence>
<feature type="region of interest" description="Disordered" evidence="1">
    <location>
        <begin position="1"/>
        <end position="23"/>
    </location>
</feature>
<evidence type="ECO:0000313" key="3">
    <source>
        <dbReference type="EMBL" id="KAF1952785.1"/>
    </source>
</evidence>
<dbReference type="InterPro" id="IPR002575">
    <property type="entry name" value="Aminoglycoside_PTrfase"/>
</dbReference>
<evidence type="ECO:0000259" key="2">
    <source>
        <dbReference type="Pfam" id="PF01636"/>
    </source>
</evidence>
<gene>
    <name evidence="3" type="ORF">CC80DRAFT_552048</name>
</gene>
<protein>
    <recommendedName>
        <fullName evidence="2">Aminoglycoside phosphotransferase domain-containing protein</fullName>
    </recommendedName>
</protein>
<dbReference type="SUPFAM" id="SSF56112">
    <property type="entry name" value="Protein kinase-like (PK-like)"/>
    <property type="match status" value="1"/>
</dbReference>
<reference evidence="3" key="1">
    <citation type="journal article" date="2020" name="Stud. Mycol.">
        <title>101 Dothideomycetes genomes: a test case for predicting lifestyles and emergence of pathogens.</title>
        <authorList>
            <person name="Haridas S."/>
            <person name="Albert R."/>
            <person name="Binder M."/>
            <person name="Bloem J."/>
            <person name="Labutti K."/>
            <person name="Salamov A."/>
            <person name="Andreopoulos B."/>
            <person name="Baker S."/>
            <person name="Barry K."/>
            <person name="Bills G."/>
            <person name="Bluhm B."/>
            <person name="Cannon C."/>
            <person name="Castanera R."/>
            <person name="Culley D."/>
            <person name="Daum C."/>
            <person name="Ezra D."/>
            <person name="Gonzalez J."/>
            <person name="Henrissat B."/>
            <person name="Kuo A."/>
            <person name="Liang C."/>
            <person name="Lipzen A."/>
            <person name="Lutzoni F."/>
            <person name="Magnuson J."/>
            <person name="Mondo S."/>
            <person name="Nolan M."/>
            <person name="Ohm R."/>
            <person name="Pangilinan J."/>
            <person name="Park H.-J."/>
            <person name="Ramirez L."/>
            <person name="Alfaro M."/>
            <person name="Sun H."/>
            <person name="Tritt A."/>
            <person name="Yoshinaga Y."/>
            <person name="Zwiers L.-H."/>
            <person name="Turgeon B."/>
            <person name="Goodwin S."/>
            <person name="Spatafora J."/>
            <person name="Crous P."/>
            <person name="Grigoriev I."/>
        </authorList>
    </citation>
    <scope>NUCLEOTIDE SEQUENCE</scope>
    <source>
        <strain evidence="3">CBS 675.92</strain>
    </source>
</reference>
<dbReference type="PANTHER" id="PTHR21310:SF56">
    <property type="entry name" value="AMINOGLYCOSIDE PHOSPHOTRANSFERASE DOMAIN-CONTAINING PROTEIN"/>
    <property type="match status" value="1"/>
</dbReference>
<feature type="domain" description="Aminoglycoside phosphotransferase" evidence="2">
    <location>
        <begin position="123"/>
        <end position="373"/>
    </location>
</feature>
<evidence type="ECO:0000313" key="4">
    <source>
        <dbReference type="Proteomes" id="UP000800035"/>
    </source>
</evidence>
<name>A0A6A5TJ95_9PLEO</name>
<keyword evidence="4" id="KW-1185">Reference proteome</keyword>
<evidence type="ECO:0000256" key="1">
    <source>
        <dbReference type="SAM" id="MobiDB-lite"/>
    </source>
</evidence>
<dbReference type="EMBL" id="ML977008">
    <property type="protein sequence ID" value="KAF1952785.1"/>
    <property type="molecule type" value="Genomic_DNA"/>
</dbReference>
<proteinExistence type="predicted"/>